<dbReference type="Gene3D" id="3.40.50.720">
    <property type="entry name" value="NAD(P)-binding Rossmann-like Domain"/>
    <property type="match status" value="1"/>
</dbReference>
<dbReference type="GO" id="GO:0009089">
    <property type="term" value="P:lysine biosynthetic process via diaminopimelate"/>
    <property type="evidence" value="ECO:0007669"/>
    <property type="project" value="InterPro"/>
</dbReference>
<dbReference type="AlphaFoldDB" id="X1IL87"/>
<proteinExistence type="predicted"/>
<name>X1IL87_9ZZZZ</name>
<dbReference type="EMBL" id="BARU01019912">
    <property type="protein sequence ID" value="GAH58333.1"/>
    <property type="molecule type" value="Genomic_DNA"/>
</dbReference>
<organism evidence="2">
    <name type="scientific">marine sediment metagenome</name>
    <dbReference type="NCBI Taxonomy" id="412755"/>
    <lineage>
        <taxon>unclassified sequences</taxon>
        <taxon>metagenomes</taxon>
        <taxon>ecological metagenomes</taxon>
    </lineage>
</organism>
<dbReference type="Pfam" id="PF05173">
    <property type="entry name" value="DapB_C"/>
    <property type="match status" value="1"/>
</dbReference>
<feature type="non-terminal residue" evidence="2">
    <location>
        <position position="1"/>
    </location>
</feature>
<accession>X1IL87</accession>
<dbReference type="InterPro" id="IPR036291">
    <property type="entry name" value="NAD(P)-bd_dom_sf"/>
</dbReference>
<gene>
    <name evidence="2" type="ORF">S03H2_32755</name>
</gene>
<dbReference type="InterPro" id="IPR022663">
    <property type="entry name" value="DapB_C"/>
</dbReference>
<sequence length="36" mass="4115">HKAHSRDTFAYGTIQAIKFMKGKPAGFYEMKDVLNI</sequence>
<reference evidence="2" key="1">
    <citation type="journal article" date="2014" name="Front. Microbiol.">
        <title>High frequency of phylogenetically diverse reductive dehalogenase-homologous genes in deep subseafloor sedimentary metagenomes.</title>
        <authorList>
            <person name="Kawai M."/>
            <person name="Futagami T."/>
            <person name="Toyoda A."/>
            <person name="Takaki Y."/>
            <person name="Nishi S."/>
            <person name="Hori S."/>
            <person name="Arai W."/>
            <person name="Tsubouchi T."/>
            <person name="Morono Y."/>
            <person name="Uchiyama I."/>
            <person name="Ito T."/>
            <person name="Fujiyama A."/>
            <person name="Inagaki F."/>
            <person name="Takami H."/>
        </authorList>
    </citation>
    <scope>NUCLEOTIDE SEQUENCE</scope>
    <source>
        <strain evidence="2">Expedition CK06-06</strain>
    </source>
</reference>
<comment type="caution">
    <text evidence="2">The sequence shown here is derived from an EMBL/GenBank/DDBJ whole genome shotgun (WGS) entry which is preliminary data.</text>
</comment>
<feature type="domain" description="Dihydrodipicolinate reductase C-terminal" evidence="1">
    <location>
        <begin position="1"/>
        <end position="34"/>
    </location>
</feature>
<dbReference type="GO" id="GO:0008839">
    <property type="term" value="F:4-hydroxy-tetrahydrodipicolinate reductase"/>
    <property type="evidence" value="ECO:0007669"/>
    <property type="project" value="InterPro"/>
</dbReference>
<evidence type="ECO:0000313" key="2">
    <source>
        <dbReference type="EMBL" id="GAH58333.1"/>
    </source>
</evidence>
<protein>
    <recommendedName>
        <fullName evidence="1">Dihydrodipicolinate reductase C-terminal domain-containing protein</fullName>
    </recommendedName>
</protein>
<evidence type="ECO:0000259" key="1">
    <source>
        <dbReference type="Pfam" id="PF05173"/>
    </source>
</evidence>
<dbReference type="SUPFAM" id="SSF51735">
    <property type="entry name" value="NAD(P)-binding Rossmann-fold domains"/>
    <property type="match status" value="1"/>
</dbReference>